<name>A0A816K2F8_BRANA</name>
<reference evidence="2" key="1">
    <citation type="submission" date="2021-01" db="EMBL/GenBank/DDBJ databases">
        <authorList>
            <consortium name="Genoscope - CEA"/>
            <person name="William W."/>
        </authorList>
    </citation>
    <scope>NUCLEOTIDE SEQUENCE</scope>
</reference>
<keyword evidence="1" id="KW-0472">Membrane</keyword>
<keyword evidence="1" id="KW-1133">Transmembrane helix</keyword>
<gene>
    <name evidence="2" type="ORF">DARMORV10_C02P07010.1</name>
</gene>
<proteinExistence type="predicted"/>
<dbReference type="Pfam" id="PF04724">
    <property type="entry name" value="Glyco_transf_17"/>
    <property type="match status" value="2"/>
</dbReference>
<dbReference type="GO" id="GO:0016020">
    <property type="term" value="C:membrane"/>
    <property type="evidence" value="ECO:0007669"/>
    <property type="project" value="InterPro"/>
</dbReference>
<dbReference type="PANTHER" id="PTHR12224:SF21">
    <property type="entry name" value="GENOME ASSEMBLY, CHROMOSOME: A02"/>
    <property type="match status" value="1"/>
</dbReference>
<keyword evidence="1" id="KW-0812">Transmembrane</keyword>
<feature type="transmembrane region" description="Helical" evidence="1">
    <location>
        <begin position="43"/>
        <end position="62"/>
    </location>
</feature>
<protein>
    <submittedName>
        <fullName evidence="2">(rape) hypothetical protein</fullName>
    </submittedName>
</protein>
<dbReference type="Proteomes" id="UP001295469">
    <property type="component" value="Chromosome C02"/>
</dbReference>
<evidence type="ECO:0000256" key="1">
    <source>
        <dbReference type="SAM" id="Phobius"/>
    </source>
</evidence>
<dbReference type="InterPro" id="IPR006813">
    <property type="entry name" value="Glyco_trans_17"/>
</dbReference>
<dbReference type="GO" id="GO:0003830">
    <property type="term" value="F:beta-1,4-mannosylglycoprotein 4-beta-N-acetylglucosaminyltransferase activity"/>
    <property type="evidence" value="ECO:0007669"/>
    <property type="project" value="InterPro"/>
</dbReference>
<evidence type="ECO:0000313" key="2">
    <source>
        <dbReference type="EMBL" id="CAF1885205.1"/>
    </source>
</evidence>
<organism evidence="2">
    <name type="scientific">Brassica napus</name>
    <name type="common">Rape</name>
    <dbReference type="NCBI Taxonomy" id="3708"/>
    <lineage>
        <taxon>Eukaryota</taxon>
        <taxon>Viridiplantae</taxon>
        <taxon>Streptophyta</taxon>
        <taxon>Embryophyta</taxon>
        <taxon>Tracheophyta</taxon>
        <taxon>Spermatophyta</taxon>
        <taxon>Magnoliopsida</taxon>
        <taxon>eudicotyledons</taxon>
        <taxon>Gunneridae</taxon>
        <taxon>Pentapetalae</taxon>
        <taxon>rosids</taxon>
        <taxon>malvids</taxon>
        <taxon>Brassicales</taxon>
        <taxon>Brassicaceae</taxon>
        <taxon>Brassiceae</taxon>
        <taxon>Brassica</taxon>
    </lineage>
</organism>
<sequence>MSDGYYYSSKKTDDVCEDVCGQNGSRAAKALSRVRCLLLGLDFKTYILFFTLVPLLIFGAYLHGQKFTYFLRPLWQSPPKPFQTIPHYHHVNVSMQTLCALHGWTHRDSPRRVFDAVLFSNEVDMLTIRWKDLHPYVTQFVILESNSTFTGLPKPLVFAANRENFGFVEPRLTYGSIGGRFRRGENPFVEEAYQRIALDQLIRLAGIQEDDLLIMSDVDEIPSSHTINLLRWCDGYPPVLHLQLKNYLYSFGEVMCIGTSPGRRGTLISDKGMRISEFVFKMKAYSHNDRVRFSHYLNPKRIQDVICRGTDLFNMIPEEYTFREIIGKLRVISTCYLGTA</sequence>
<accession>A0A816K2F8</accession>
<dbReference type="AlphaFoldDB" id="A0A816K2F8"/>
<dbReference type="EMBL" id="HG994366">
    <property type="protein sequence ID" value="CAF1885205.1"/>
    <property type="molecule type" value="Genomic_DNA"/>
</dbReference>
<dbReference type="PANTHER" id="PTHR12224">
    <property type="entry name" value="BETA-1,4-MANNOSYL-GLYCOPROTEIN BETA-1,4-N-ACETYLGLUCOSAMINYL-TRANSFERASE"/>
    <property type="match status" value="1"/>
</dbReference>